<feature type="signal peptide" evidence="1">
    <location>
        <begin position="1"/>
        <end position="22"/>
    </location>
</feature>
<organism evidence="2">
    <name type="scientific">Ixodes ricinus</name>
    <name type="common">Common tick</name>
    <name type="synonym">Acarus ricinus</name>
    <dbReference type="NCBI Taxonomy" id="34613"/>
    <lineage>
        <taxon>Eukaryota</taxon>
        <taxon>Metazoa</taxon>
        <taxon>Ecdysozoa</taxon>
        <taxon>Arthropoda</taxon>
        <taxon>Chelicerata</taxon>
        <taxon>Arachnida</taxon>
        <taxon>Acari</taxon>
        <taxon>Parasitiformes</taxon>
        <taxon>Ixodida</taxon>
        <taxon>Ixodoidea</taxon>
        <taxon>Ixodidae</taxon>
        <taxon>Ixodinae</taxon>
        <taxon>Ixodes</taxon>
    </lineage>
</organism>
<evidence type="ECO:0000313" key="2">
    <source>
        <dbReference type="EMBL" id="JAA70210.1"/>
    </source>
</evidence>
<feature type="chain" id="PRO_5005517880" description="Secreted protein" evidence="1">
    <location>
        <begin position="23"/>
        <end position="196"/>
    </location>
</feature>
<sequence length="196" mass="22306">MLRIFSAVTVCTILATQMPSKALSSTATLGQRFFQFLQALGERDVIYTTKAFYEQGKSRVDCVKYTKISSDKTKARMCMQSEINNRRLPPNPLKITYRQERKCDVVSQSWNRGKFTLTVHYVGDACVVYSVNDKTPLTPGKRACGIWRKNIHINVPENDECEGNATQACGSQWRPISSRDKCIRVPTPHCKDFQDK</sequence>
<evidence type="ECO:0000256" key="1">
    <source>
        <dbReference type="SAM" id="SignalP"/>
    </source>
</evidence>
<reference evidence="2" key="1">
    <citation type="submission" date="2012-12" db="EMBL/GenBank/DDBJ databases">
        <title>Identification and characterization of a phenylalanine ammonia-lyase gene family in Isatis indigotica Fort.</title>
        <authorList>
            <person name="Liu Q."/>
            <person name="Chen J."/>
            <person name="Zhou X."/>
            <person name="Di P."/>
            <person name="Xiao Y."/>
            <person name="Xuan H."/>
            <person name="Zhang L."/>
            <person name="Chen W."/>
        </authorList>
    </citation>
    <scope>NUCLEOTIDE SEQUENCE</scope>
    <source>
        <tissue evidence="2">Salivary gland</tissue>
    </source>
</reference>
<protein>
    <recommendedName>
        <fullName evidence="3">Secreted protein</fullName>
    </recommendedName>
</protein>
<dbReference type="EMBL" id="GADI01003598">
    <property type="protein sequence ID" value="JAA70210.1"/>
    <property type="molecule type" value="mRNA"/>
</dbReference>
<evidence type="ECO:0008006" key="3">
    <source>
        <dbReference type="Google" id="ProtNLM"/>
    </source>
</evidence>
<accession>A0A0K8RGF5</accession>
<proteinExistence type="evidence at transcript level"/>
<keyword evidence="1" id="KW-0732">Signal</keyword>
<name>A0A0K8RGF5_IXORI</name>
<dbReference type="AlphaFoldDB" id="A0A0K8RGF5"/>